<keyword evidence="1" id="KW-1133">Transmembrane helix</keyword>
<reference evidence="2" key="2">
    <citation type="journal article" date="2023" name="Int. J. Mol. Sci.">
        <title>De Novo Assembly and Annotation of 11 Diverse Shrub Willow (Salix) Genomes Reveals Novel Gene Organization in Sex-Linked Regions.</title>
        <authorList>
            <person name="Hyden B."/>
            <person name="Feng K."/>
            <person name="Yates T.B."/>
            <person name="Jawdy S."/>
            <person name="Cereghino C."/>
            <person name="Smart L.B."/>
            <person name="Muchero W."/>
        </authorList>
    </citation>
    <scope>NUCLEOTIDE SEQUENCE</scope>
    <source>
        <tissue evidence="2">Shoot tip</tissue>
    </source>
</reference>
<reference evidence="2" key="1">
    <citation type="submission" date="2022-11" db="EMBL/GenBank/DDBJ databases">
        <authorList>
            <person name="Hyden B.L."/>
            <person name="Feng K."/>
            <person name="Yates T."/>
            <person name="Jawdy S."/>
            <person name="Smart L.B."/>
            <person name="Muchero W."/>
        </authorList>
    </citation>
    <scope>NUCLEOTIDE SEQUENCE</scope>
    <source>
        <tissue evidence="2">Shoot tip</tissue>
    </source>
</reference>
<evidence type="ECO:0000256" key="1">
    <source>
        <dbReference type="SAM" id="Phobius"/>
    </source>
</evidence>
<evidence type="ECO:0008006" key="4">
    <source>
        <dbReference type="Google" id="ProtNLM"/>
    </source>
</evidence>
<dbReference type="AlphaFoldDB" id="A0A9Q0PCB1"/>
<gene>
    <name evidence="2" type="ORF">OIU79_015560</name>
</gene>
<comment type="caution">
    <text evidence="2">The sequence shown here is derived from an EMBL/GenBank/DDBJ whole genome shotgun (WGS) entry which is preliminary data.</text>
</comment>
<keyword evidence="1" id="KW-0472">Membrane</keyword>
<dbReference type="EMBL" id="JAPFFK010000019">
    <property type="protein sequence ID" value="KAJ6685557.1"/>
    <property type="molecule type" value="Genomic_DNA"/>
</dbReference>
<feature type="transmembrane region" description="Helical" evidence="1">
    <location>
        <begin position="19"/>
        <end position="41"/>
    </location>
</feature>
<dbReference type="Proteomes" id="UP001151532">
    <property type="component" value="Chromosome 2"/>
</dbReference>
<protein>
    <recommendedName>
        <fullName evidence="4">Major facilitator superfamily (MFS) profile domain-containing protein</fullName>
    </recommendedName>
</protein>
<keyword evidence="1" id="KW-0812">Transmembrane</keyword>
<sequence>MTGGGFVANGPAGDFSGKITVPVVITCVVAASSGLIFGYDIGISGALNSRFQD</sequence>
<keyword evidence="3" id="KW-1185">Reference proteome</keyword>
<evidence type="ECO:0000313" key="3">
    <source>
        <dbReference type="Proteomes" id="UP001151532"/>
    </source>
</evidence>
<evidence type="ECO:0000313" key="2">
    <source>
        <dbReference type="EMBL" id="KAJ6685557.1"/>
    </source>
</evidence>
<accession>A0A9Q0PCB1</accession>
<organism evidence="2 3">
    <name type="scientific">Salix purpurea</name>
    <name type="common">Purple osier willow</name>
    <dbReference type="NCBI Taxonomy" id="77065"/>
    <lineage>
        <taxon>Eukaryota</taxon>
        <taxon>Viridiplantae</taxon>
        <taxon>Streptophyta</taxon>
        <taxon>Embryophyta</taxon>
        <taxon>Tracheophyta</taxon>
        <taxon>Spermatophyta</taxon>
        <taxon>Magnoliopsida</taxon>
        <taxon>eudicotyledons</taxon>
        <taxon>Gunneridae</taxon>
        <taxon>Pentapetalae</taxon>
        <taxon>rosids</taxon>
        <taxon>fabids</taxon>
        <taxon>Malpighiales</taxon>
        <taxon>Salicaceae</taxon>
        <taxon>Saliceae</taxon>
        <taxon>Salix</taxon>
    </lineage>
</organism>
<name>A0A9Q0PCB1_SALPP</name>
<proteinExistence type="predicted"/>
<dbReference type="OrthoDB" id="1651023at2759"/>